<keyword evidence="3" id="KW-1185">Reference proteome</keyword>
<organism evidence="2 3">
    <name type="scientific">Lysinibacillus antri</name>
    <dbReference type="NCBI Taxonomy" id="2498145"/>
    <lineage>
        <taxon>Bacteria</taxon>
        <taxon>Bacillati</taxon>
        <taxon>Bacillota</taxon>
        <taxon>Bacilli</taxon>
        <taxon>Bacillales</taxon>
        <taxon>Bacillaceae</taxon>
        <taxon>Lysinibacillus</taxon>
    </lineage>
</organism>
<evidence type="ECO:0000313" key="2">
    <source>
        <dbReference type="EMBL" id="RUL55506.1"/>
    </source>
</evidence>
<evidence type="ECO:0000313" key="3">
    <source>
        <dbReference type="Proteomes" id="UP000287910"/>
    </source>
</evidence>
<accession>A0A3S0RKT7</accession>
<name>A0A3S0RKT7_9BACI</name>
<dbReference type="InterPro" id="IPR048427">
    <property type="entry name" value="YpoC"/>
</dbReference>
<dbReference type="AlphaFoldDB" id="A0A3S0RKT7"/>
<proteinExistence type="predicted"/>
<comment type="caution">
    <text evidence="2">The sequence shown here is derived from an EMBL/GenBank/DDBJ whole genome shotgun (WGS) entry which is preliminary data.</text>
</comment>
<dbReference type="Pfam" id="PF21747">
    <property type="entry name" value="YpoC"/>
    <property type="match status" value="1"/>
</dbReference>
<feature type="domain" description="YpoC-like" evidence="1">
    <location>
        <begin position="14"/>
        <end position="117"/>
    </location>
</feature>
<reference evidence="2 3" key="1">
    <citation type="submission" date="2018-12" db="EMBL/GenBank/DDBJ databases">
        <title>Lysinibacillus antri sp. nov., isolated from a cave soil.</title>
        <authorList>
            <person name="Narsing Rao M.P."/>
            <person name="Zhang H."/>
            <person name="Dong Z.-Y."/>
            <person name="Niu X.-K."/>
            <person name="Zhang K."/>
            <person name="Fang B.-Z."/>
            <person name="Kang Y.-Q."/>
            <person name="Xiao M."/>
            <person name="Li W.-J."/>
        </authorList>
    </citation>
    <scope>NUCLEOTIDE SEQUENCE [LARGE SCALE GENOMIC DNA]</scope>
    <source>
        <strain evidence="2 3">SYSU K30002</strain>
    </source>
</reference>
<protein>
    <recommendedName>
        <fullName evidence="1">YpoC-like domain-containing protein</fullName>
    </recommendedName>
</protein>
<sequence length="117" mass="13902">MIHVNTNAIDKDKTDPYFEQWEKLSQLIFEAHDERSGEAKSLMEQGISLFEQCVIFCSEADGMVMNEKEQYEVLPINGMERFQFIKARPAQYACYRQLDELFKEMRKRLARLRIKSK</sequence>
<evidence type="ECO:0000259" key="1">
    <source>
        <dbReference type="Pfam" id="PF21747"/>
    </source>
</evidence>
<dbReference type="EMBL" id="RYYR01000004">
    <property type="protein sequence ID" value="RUL55506.1"/>
    <property type="molecule type" value="Genomic_DNA"/>
</dbReference>
<dbReference type="Proteomes" id="UP000287910">
    <property type="component" value="Unassembled WGS sequence"/>
</dbReference>
<dbReference type="RefSeq" id="WP_126657746.1">
    <property type="nucleotide sequence ID" value="NZ_RYYR01000004.1"/>
</dbReference>
<gene>
    <name evidence="2" type="ORF">EK386_04040</name>
</gene>